<reference evidence="2 3" key="1">
    <citation type="submission" date="2021-06" db="EMBL/GenBank/DDBJ databases">
        <title>Caerostris darwini draft genome.</title>
        <authorList>
            <person name="Kono N."/>
            <person name="Arakawa K."/>
        </authorList>
    </citation>
    <scope>NUCLEOTIDE SEQUENCE [LARGE SCALE GENOMIC DNA]</scope>
</reference>
<organism evidence="2 3">
    <name type="scientific">Caerostris darwini</name>
    <dbReference type="NCBI Taxonomy" id="1538125"/>
    <lineage>
        <taxon>Eukaryota</taxon>
        <taxon>Metazoa</taxon>
        <taxon>Ecdysozoa</taxon>
        <taxon>Arthropoda</taxon>
        <taxon>Chelicerata</taxon>
        <taxon>Arachnida</taxon>
        <taxon>Araneae</taxon>
        <taxon>Araneomorphae</taxon>
        <taxon>Entelegynae</taxon>
        <taxon>Araneoidea</taxon>
        <taxon>Araneidae</taxon>
        <taxon>Caerostris</taxon>
    </lineage>
</organism>
<feature type="region of interest" description="Disordered" evidence="1">
    <location>
        <begin position="1"/>
        <end position="23"/>
    </location>
</feature>
<dbReference type="EMBL" id="BPLQ01014084">
    <property type="protein sequence ID" value="GIY77232.1"/>
    <property type="molecule type" value="Genomic_DNA"/>
</dbReference>
<comment type="caution">
    <text evidence="2">The sequence shown here is derived from an EMBL/GenBank/DDBJ whole genome shotgun (WGS) entry which is preliminary data.</text>
</comment>
<gene>
    <name evidence="2" type="ORF">CDAR_198771</name>
</gene>
<protein>
    <submittedName>
        <fullName evidence="2">Uncharacterized protein</fullName>
    </submittedName>
</protein>
<evidence type="ECO:0000256" key="1">
    <source>
        <dbReference type="SAM" id="MobiDB-lite"/>
    </source>
</evidence>
<dbReference type="AlphaFoldDB" id="A0AAV4W3J3"/>
<proteinExistence type="predicted"/>
<sequence>MAPNVRSVRTCTPQPGAQYGDRPYLHTTTSKKYRLDYARLDEDAHLLRTQSIPCAVAGSNSVESLHSTWCRFKFCSTEAIFDLTNENGMPKRAVHG</sequence>
<evidence type="ECO:0000313" key="2">
    <source>
        <dbReference type="EMBL" id="GIY77232.1"/>
    </source>
</evidence>
<accession>A0AAV4W3J3</accession>
<dbReference type="Proteomes" id="UP001054837">
    <property type="component" value="Unassembled WGS sequence"/>
</dbReference>
<keyword evidence="3" id="KW-1185">Reference proteome</keyword>
<name>A0AAV4W3J3_9ARAC</name>
<evidence type="ECO:0000313" key="3">
    <source>
        <dbReference type="Proteomes" id="UP001054837"/>
    </source>
</evidence>